<feature type="region of interest" description="Disordered" evidence="1">
    <location>
        <begin position="817"/>
        <end position="872"/>
    </location>
</feature>
<gene>
    <name evidence="2" type="ORF">K505DRAFT_392785</name>
</gene>
<dbReference type="AlphaFoldDB" id="A0A6A6WZ21"/>
<reference evidence="2" key="1">
    <citation type="journal article" date="2020" name="Stud. Mycol.">
        <title>101 Dothideomycetes genomes: a test case for predicting lifestyles and emergence of pathogens.</title>
        <authorList>
            <person name="Haridas S."/>
            <person name="Albert R."/>
            <person name="Binder M."/>
            <person name="Bloem J."/>
            <person name="Labutti K."/>
            <person name="Salamov A."/>
            <person name="Andreopoulos B."/>
            <person name="Baker S."/>
            <person name="Barry K."/>
            <person name="Bills G."/>
            <person name="Bluhm B."/>
            <person name="Cannon C."/>
            <person name="Castanera R."/>
            <person name="Culley D."/>
            <person name="Daum C."/>
            <person name="Ezra D."/>
            <person name="Gonzalez J."/>
            <person name="Henrissat B."/>
            <person name="Kuo A."/>
            <person name="Liang C."/>
            <person name="Lipzen A."/>
            <person name="Lutzoni F."/>
            <person name="Magnuson J."/>
            <person name="Mondo S."/>
            <person name="Nolan M."/>
            <person name="Ohm R."/>
            <person name="Pangilinan J."/>
            <person name="Park H.-J."/>
            <person name="Ramirez L."/>
            <person name="Alfaro M."/>
            <person name="Sun H."/>
            <person name="Tritt A."/>
            <person name="Yoshinaga Y."/>
            <person name="Zwiers L.-H."/>
            <person name="Turgeon B."/>
            <person name="Goodwin S."/>
            <person name="Spatafora J."/>
            <person name="Crous P."/>
            <person name="Grigoriev I."/>
        </authorList>
    </citation>
    <scope>NUCLEOTIDE SEQUENCE</scope>
    <source>
        <strain evidence="2">CBS 109.77</strain>
    </source>
</reference>
<protein>
    <submittedName>
        <fullName evidence="2">Uncharacterized protein</fullName>
    </submittedName>
</protein>
<proteinExistence type="predicted"/>
<organism evidence="2 3">
    <name type="scientific">Melanomma pulvis-pyrius CBS 109.77</name>
    <dbReference type="NCBI Taxonomy" id="1314802"/>
    <lineage>
        <taxon>Eukaryota</taxon>
        <taxon>Fungi</taxon>
        <taxon>Dikarya</taxon>
        <taxon>Ascomycota</taxon>
        <taxon>Pezizomycotina</taxon>
        <taxon>Dothideomycetes</taxon>
        <taxon>Pleosporomycetidae</taxon>
        <taxon>Pleosporales</taxon>
        <taxon>Melanommataceae</taxon>
        <taxon>Melanomma</taxon>
    </lineage>
</organism>
<accession>A0A6A6WZ21</accession>
<feature type="region of interest" description="Disordered" evidence="1">
    <location>
        <begin position="177"/>
        <end position="221"/>
    </location>
</feature>
<feature type="compositionally biased region" description="Polar residues" evidence="1">
    <location>
        <begin position="105"/>
        <end position="122"/>
    </location>
</feature>
<evidence type="ECO:0000256" key="1">
    <source>
        <dbReference type="SAM" id="MobiDB-lite"/>
    </source>
</evidence>
<evidence type="ECO:0000313" key="2">
    <source>
        <dbReference type="EMBL" id="KAF2789359.1"/>
    </source>
</evidence>
<dbReference type="Proteomes" id="UP000799757">
    <property type="component" value="Unassembled WGS sequence"/>
</dbReference>
<feature type="compositionally biased region" description="Basic and acidic residues" evidence="1">
    <location>
        <begin position="327"/>
        <end position="339"/>
    </location>
</feature>
<feature type="region of interest" description="Disordered" evidence="1">
    <location>
        <begin position="102"/>
        <end position="143"/>
    </location>
</feature>
<name>A0A6A6WZ21_9PLEO</name>
<evidence type="ECO:0000313" key="3">
    <source>
        <dbReference type="Proteomes" id="UP000799757"/>
    </source>
</evidence>
<keyword evidence="3" id="KW-1185">Reference proteome</keyword>
<feature type="region of interest" description="Disordered" evidence="1">
    <location>
        <begin position="243"/>
        <end position="265"/>
    </location>
</feature>
<feature type="region of interest" description="Disordered" evidence="1">
    <location>
        <begin position="278"/>
        <end position="355"/>
    </location>
</feature>
<dbReference type="EMBL" id="MU002143">
    <property type="protein sequence ID" value="KAF2789359.1"/>
    <property type="molecule type" value="Genomic_DNA"/>
</dbReference>
<sequence>MEYRFQPVNVPSQQRSNRFEDEIWETHKEAILVQFRAGDAKGISRTLTWIKSQNISGFNPKSVCPPYLVSGWVIPEIRQLIAYIYSSRQLRHRIFEVWKAERSPSENAPQTLGNDSSELAESNTEDGDKDIPLQQDATSRDTFRDANTCPEVAYFEESMMNEKSAACEIKTEGSMLSTLHPNAGKRPKRQNSDTYRPLKRRNARRYTNTERDTVNTSLLPLMDPAKNLQDVVLANDKGSDEQASFEHVLHRSETEETDGLADSDPLIWSGLDDGCIFSSRDTPGHVPSQDDAERGNKTPQSSPGDRQRGAGVLHSDHHTQNLLPVDTLKHKEIRRDPTPVKKAAPTPQENFENTPTMARIPHSSIDKLPDLPSEPSTVTRYQDILPDPVMKPKRLHSLLVQAGIRWDLSIITPWLSRACVIQSHGSPIRRYTRAEIDKIQTFAEIQFAASNLEDAFPLFHQAWTAQGGHSQHSLAIQCARSAVSKSDRVLMLAILERMELPVPTMKWIDAGMIKLMKLEFQPISNAQWTDVLRTFPKPLSEIRQDATSVDGLQIRKYLKIVDPILDPHSYRQSHEVWRLKIIQAWPNCPRVGQLAMFFYLLDSWFSGADLDVNASVPAEVLSTSDRLSEIEILHVISYLVDTSNSGDTFSTASPGFLDVDIVPPTWIYCSNHKLLHLLSQEDGKLLLGFRRCSSLLNASITNISSVSSSMMTYYRDMVLGIFKKRLDRSSKPPGGTKEHPSRVSSSLKSLRAGAMMSAMSVNPTLAKSLSICSTLESMRRLSPMTLSSRPHRWSRFSGSAASIDGLSDQVSLMSISERESNVSVPGNASLELQEEASGRSAGGRRLRLGDDARRRAASLGSDERSPQRLPFV</sequence>